<evidence type="ECO:0000313" key="2">
    <source>
        <dbReference type="Proteomes" id="UP001156389"/>
    </source>
</evidence>
<dbReference type="Proteomes" id="UP001156389">
    <property type="component" value="Unassembled WGS sequence"/>
</dbReference>
<organism evidence="1 2">
    <name type="scientific">Streptomyces gossypii</name>
    <dbReference type="NCBI Taxonomy" id="2883101"/>
    <lineage>
        <taxon>Bacteria</taxon>
        <taxon>Bacillati</taxon>
        <taxon>Actinomycetota</taxon>
        <taxon>Actinomycetes</taxon>
        <taxon>Kitasatosporales</taxon>
        <taxon>Streptomycetaceae</taxon>
        <taxon>Streptomyces</taxon>
    </lineage>
</organism>
<dbReference type="RefSeq" id="WP_260221267.1">
    <property type="nucleotide sequence ID" value="NZ_JAJAGO010000017.1"/>
</dbReference>
<name>A0ABT2K1B1_9ACTN</name>
<sequence length="142" mass="15096">MHLAEHLAAIDGLLAHPGPRAVDLLTSEAFWEDDGTARPEAEAAFAADCEALVTWLSERWGEPAPLDLTGHLLRLLDGDPVPEPLAGICGHVRLLHLWRTGPGGRWLGVGIGRHGQEQPIQLVAATGDAASAPFTPDPRPDS</sequence>
<proteinExistence type="predicted"/>
<evidence type="ECO:0000313" key="1">
    <source>
        <dbReference type="EMBL" id="MCT2593962.1"/>
    </source>
</evidence>
<gene>
    <name evidence="1" type="ORF">LHJ74_29325</name>
</gene>
<dbReference type="EMBL" id="JAJAGO010000017">
    <property type="protein sequence ID" value="MCT2593962.1"/>
    <property type="molecule type" value="Genomic_DNA"/>
</dbReference>
<keyword evidence="2" id="KW-1185">Reference proteome</keyword>
<comment type="caution">
    <text evidence="1">The sequence shown here is derived from an EMBL/GenBank/DDBJ whole genome shotgun (WGS) entry which is preliminary data.</text>
</comment>
<reference evidence="1 2" key="1">
    <citation type="submission" date="2021-10" db="EMBL/GenBank/DDBJ databases">
        <title>Streptomyces gossypii sp. nov., isolated from soil collected from cotton field.</title>
        <authorList>
            <person name="Ge X."/>
            <person name="Chen X."/>
            <person name="Liu W."/>
        </authorList>
    </citation>
    <scope>NUCLEOTIDE SEQUENCE [LARGE SCALE GENOMIC DNA]</scope>
    <source>
        <strain evidence="1 2">N2-109</strain>
    </source>
</reference>
<protein>
    <submittedName>
        <fullName evidence="1">Uncharacterized protein</fullName>
    </submittedName>
</protein>
<accession>A0ABT2K1B1</accession>